<evidence type="ECO:0000313" key="1">
    <source>
        <dbReference type="EMBL" id="ANW99945.1"/>
    </source>
</evidence>
<protein>
    <submittedName>
        <fullName evidence="1">Transposase</fullName>
    </submittedName>
</protein>
<dbReference type="EMBL" id="CP014672">
    <property type="protein sequence ID" value="ANW99945.1"/>
    <property type="molecule type" value="Genomic_DNA"/>
</dbReference>
<evidence type="ECO:0000313" key="2">
    <source>
        <dbReference type="Proteomes" id="UP000092971"/>
    </source>
</evidence>
<dbReference type="Proteomes" id="UP000092971">
    <property type="component" value="Chromosome"/>
</dbReference>
<proteinExistence type="predicted"/>
<organism evidence="1 2">
    <name type="scientific">Thermoclostridium stercorarium subsp. thermolacticum DSM 2910</name>
    <dbReference type="NCBI Taxonomy" id="1121336"/>
    <lineage>
        <taxon>Bacteria</taxon>
        <taxon>Bacillati</taxon>
        <taxon>Bacillota</taxon>
        <taxon>Clostridia</taxon>
        <taxon>Eubacteriales</taxon>
        <taxon>Oscillospiraceae</taxon>
        <taxon>Thermoclostridium</taxon>
    </lineage>
</organism>
<gene>
    <name evidence="1" type="ORF">CSTERTH_00630</name>
</gene>
<dbReference type="AlphaFoldDB" id="A0A1B1YGS1"/>
<sequence length="65" mass="7670">MILYGEKDELYDIITAKLRSKNKEFAYVQRGSDLSVYTSDQYIIITWHPVDVFKNMHNCDIVNIL</sequence>
<reference evidence="1 2" key="1">
    <citation type="submission" date="2016-02" db="EMBL/GenBank/DDBJ databases">
        <title>Comparison of Clostridium stercorarium subspecies using comparative genomics and transcriptomics.</title>
        <authorList>
            <person name="Schellenberg J."/>
            <person name="Thallinger G."/>
            <person name="Levin D.B."/>
            <person name="Zhang X."/>
            <person name="Alvare G."/>
            <person name="Fristensky B."/>
            <person name="Sparling R."/>
        </authorList>
    </citation>
    <scope>NUCLEOTIDE SEQUENCE [LARGE SCALE GENOMIC DNA]</scope>
    <source>
        <strain evidence="1 2">DSM 2910</strain>
    </source>
</reference>
<name>A0A1B1YGS1_THEST</name>
<accession>A0A1B1YGS1</accession>